<dbReference type="EMBL" id="JACHMS010000001">
    <property type="protein sequence ID" value="MBB4710919.1"/>
    <property type="molecule type" value="Genomic_DNA"/>
</dbReference>
<dbReference type="AlphaFoldDB" id="A0A7W7DHH7"/>
<sequence length="100" mass="10608">MADSTAGKLQIYEVEESTATAATCIVRCVAGVVRTGQHFSIDSDAGSNMIAAPVTLDWINRYDRLVDFIDPPHSAKVHMSGEVVGTLERGATLTAITVGE</sequence>
<name>A0A7W7DHH7_9ACTN</name>
<accession>A0A7W7DHH7</accession>
<evidence type="ECO:0000313" key="2">
    <source>
        <dbReference type="Proteomes" id="UP000565089"/>
    </source>
</evidence>
<proteinExistence type="predicted"/>
<dbReference type="GeneID" id="95792833"/>
<evidence type="ECO:0000313" key="1">
    <source>
        <dbReference type="EMBL" id="MBB4710919.1"/>
    </source>
</evidence>
<organism evidence="1 2">
    <name type="scientific">Streptomyces luteogriseus</name>
    <dbReference type="NCBI Taxonomy" id="68233"/>
    <lineage>
        <taxon>Bacteria</taxon>
        <taxon>Bacillati</taxon>
        <taxon>Actinomycetota</taxon>
        <taxon>Actinomycetes</taxon>
        <taxon>Kitasatosporales</taxon>
        <taxon>Streptomycetaceae</taxon>
        <taxon>Streptomyces</taxon>
    </lineage>
</organism>
<gene>
    <name evidence="1" type="ORF">BJ965_000801</name>
</gene>
<comment type="caution">
    <text evidence="1">The sequence shown here is derived from an EMBL/GenBank/DDBJ whole genome shotgun (WGS) entry which is preliminary data.</text>
</comment>
<reference evidence="1 2" key="1">
    <citation type="submission" date="2020-08" db="EMBL/GenBank/DDBJ databases">
        <title>Sequencing the genomes of 1000 actinobacteria strains.</title>
        <authorList>
            <person name="Klenk H.-P."/>
        </authorList>
    </citation>
    <scope>NUCLEOTIDE SEQUENCE [LARGE SCALE GENOMIC DNA]</scope>
    <source>
        <strain evidence="1 2">DSM 40483</strain>
    </source>
</reference>
<keyword evidence="2" id="KW-1185">Reference proteome</keyword>
<dbReference type="RefSeq" id="WP_184907366.1">
    <property type="nucleotide sequence ID" value="NZ_JACHMS010000001.1"/>
</dbReference>
<dbReference type="Proteomes" id="UP000565089">
    <property type="component" value="Unassembled WGS sequence"/>
</dbReference>
<protein>
    <submittedName>
        <fullName evidence="1">Protein tyrosine phosphatase</fullName>
    </submittedName>
</protein>